<dbReference type="AlphaFoldDB" id="A0A8S1PRI0"/>
<dbReference type="PANTHER" id="PTHR14952:SF9">
    <property type="entry name" value="EF-HAND DOMAIN-CONTAINING PROTEIN"/>
    <property type="match status" value="1"/>
</dbReference>
<evidence type="ECO:0000256" key="3">
    <source>
        <dbReference type="ARBA" id="ARBA00023273"/>
    </source>
</evidence>
<dbReference type="OMA" id="CKPNDIV"/>
<evidence type="ECO:0000256" key="1">
    <source>
        <dbReference type="ARBA" id="ARBA00004230"/>
    </source>
</evidence>
<evidence type="ECO:0000313" key="6">
    <source>
        <dbReference type="EMBL" id="CAD8105158.1"/>
    </source>
</evidence>
<keyword evidence="7" id="KW-1185">Reference proteome</keyword>
<dbReference type="Pfam" id="PF02197">
    <property type="entry name" value="RIIa"/>
    <property type="match status" value="1"/>
</dbReference>
<keyword evidence="2" id="KW-0969">Cilium</keyword>
<evidence type="ECO:0000256" key="4">
    <source>
        <dbReference type="ARBA" id="ARBA00035651"/>
    </source>
</evidence>
<dbReference type="GO" id="GO:0031514">
    <property type="term" value="C:motile cilium"/>
    <property type="evidence" value="ECO:0007669"/>
    <property type="project" value="UniProtKB-SubCell"/>
</dbReference>
<reference evidence="6" key="1">
    <citation type="submission" date="2021-01" db="EMBL/GenBank/DDBJ databases">
        <authorList>
            <consortium name="Genoscope - CEA"/>
            <person name="William W."/>
        </authorList>
    </citation>
    <scope>NUCLEOTIDE SEQUENCE</scope>
</reference>
<dbReference type="PANTHER" id="PTHR14952">
    <property type="entry name" value="ROPPORIN-1-LIKE PROTEIN"/>
    <property type="match status" value="1"/>
</dbReference>
<dbReference type="EMBL" id="CAJJDM010000129">
    <property type="protein sequence ID" value="CAD8105158.1"/>
    <property type="molecule type" value="Genomic_DNA"/>
</dbReference>
<comment type="similarity">
    <text evidence="4">Belongs to the ropporin family.</text>
</comment>
<evidence type="ECO:0000313" key="7">
    <source>
        <dbReference type="Proteomes" id="UP000688137"/>
    </source>
</evidence>
<organism evidence="6 7">
    <name type="scientific">Paramecium primaurelia</name>
    <dbReference type="NCBI Taxonomy" id="5886"/>
    <lineage>
        <taxon>Eukaryota</taxon>
        <taxon>Sar</taxon>
        <taxon>Alveolata</taxon>
        <taxon>Ciliophora</taxon>
        <taxon>Intramacronucleata</taxon>
        <taxon>Oligohymenophorea</taxon>
        <taxon>Peniculida</taxon>
        <taxon>Parameciidae</taxon>
        <taxon>Paramecium</taxon>
    </lineage>
</organism>
<name>A0A8S1PRI0_PARPR</name>
<accession>A0A8S1PRI0</accession>
<evidence type="ECO:0000259" key="5">
    <source>
        <dbReference type="SMART" id="SM00394"/>
    </source>
</evidence>
<protein>
    <recommendedName>
        <fullName evidence="5">RIIa domain-containing protein</fullName>
    </recommendedName>
</protein>
<dbReference type="SMART" id="SM00394">
    <property type="entry name" value="RIIa"/>
    <property type="match status" value="1"/>
</dbReference>
<gene>
    <name evidence="6" type="ORF">PPRIM_AZ9-3.1.T1260085</name>
</gene>
<dbReference type="Proteomes" id="UP000688137">
    <property type="component" value="Unassembled WGS sequence"/>
</dbReference>
<dbReference type="InterPro" id="IPR003117">
    <property type="entry name" value="cAMP_dep_PK_reg_su_I/II_a/b"/>
</dbReference>
<dbReference type="CDD" id="cd22985">
    <property type="entry name" value="DD_CrRSP11-like"/>
    <property type="match status" value="1"/>
</dbReference>
<comment type="subcellular location">
    <subcellularLocation>
        <location evidence="1">Cell projection</location>
        <location evidence="1">Cilium</location>
        <location evidence="1">Flagellum</location>
    </subcellularLocation>
</comment>
<comment type="caution">
    <text evidence="6">The sequence shown here is derived from an EMBL/GenBank/DDBJ whole genome shotgun (WGS) entry which is preliminary data.</text>
</comment>
<feature type="domain" description="RIIa" evidence="5">
    <location>
        <begin position="19"/>
        <end position="56"/>
    </location>
</feature>
<sequence>MADVREQRIYCAEQIVVPPELPVILKHYAKEVIRNKPGDIVDFSAKYFRSLLEKRTKEHEFSEIVKQ</sequence>
<keyword evidence="3" id="KW-0966">Cell projection</keyword>
<keyword evidence="2" id="KW-0282">Flagellum</keyword>
<evidence type="ECO:0000256" key="2">
    <source>
        <dbReference type="ARBA" id="ARBA00022846"/>
    </source>
</evidence>
<proteinExistence type="inferred from homology"/>